<keyword evidence="1" id="KW-0472">Membrane</keyword>
<keyword evidence="1" id="KW-1133">Transmembrane helix</keyword>
<feature type="transmembrane region" description="Helical" evidence="1">
    <location>
        <begin position="97"/>
        <end position="120"/>
    </location>
</feature>
<keyword evidence="1" id="KW-0812">Transmembrane</keyword>
<reference evidence="2" key="1">
    <citation type="journal article" date="2015" name="Nature">
        <title>Complex archaea that bridge the gap between prokaryotes and eukaryotes.</title>
        <authorList>
            <person name="Spang A."/>
            <person name="Saw J.H."/>
            <person name="Jorgensen S.L."/>
            <person name="Zaremba-Niedzwiedzka K."/>
            <person name="Martijn J."/>
            <person name="Lind A.E."/>
            <person name="van Eijk R."/>
            <person name="Schleper C."/>
            <person name="Guy L."/>
            <person name="Ettema T.J."/>
        </authorList>
    </citation>
    <scope>NUCLEOTIDE SEQUENCE</scope>
</reference>
<dbReference type="EMBL" id="LAZR01012566">
    <property type="protein sequence ID" value="KKM26165.1"/>
    <property type="molecule type" value="Genomic_DNA"/>
</dbReference>
<proteinExistence type="predicted"/>
<protein>
    <submittedName>
        <fullName evidence="2">Uncharacterized protein</fullName>
    </submittedName>
</protein>
<name>A0A0F9LFC4_9ZZZZ</name>
<organism evidence="2">
    <name type="scientific">marine sediment metagenome</name>
    <dbReference type="NCBI Taxonomy" id="412755"/>
    <lineage>
        <taxon>unclassified sequences</taxon>
        <taxon>metagenomes</taxon>
        <taxon>ecological metagenomes</taxon>
    </lineage>
</organism>
<evidence type="ECO:0000313" key="2">
    <source>
        <dbReference type="EMBL" id="KKM26165.1"/>
    </source>
</evidence>
<gene>
    <name evidence="2" type="ORF">LCGC14_1587530</name>
</gene>
<evidence type="ECO:0000256" key="1">
    <source>
        <dbReference type="SAM" id="Phobius"/>
    </source>
</evidence>
<comment type="caution">
    <text evidence="2">The sequence shown here is derived from an EMBL/GenBank/DDBJ whole genome shotgun (WGS) entry which is preliminary data.</text>
</comment>
<dbReference type="AlphaFoldDB" id="A0A0F9LFC4"/>
<accession>A0A0F9LFC4</accession>
<sequence>MARNAEGDEIPVAIISLDAITMMNLQSLARSWYSTILATISRPFANRWGHHLAELIAILPQAALPTGGSAASPSATHALRRAIFGVNRRLFTGKTGVLMSSIPALCGQVAFAFLGGLWFLCLFCSRQMVAVKGAILGTSASPNKASESELSFAGEAREGSRCRHLPVTSRGIAGMRAIDVHCTPTVLVADATEAPRLAGRCHVSIISETKL</sequence>